<sequence length="286" mass="32006">MIKLIASDMDGTLLNNKHVISKENIEAIRKAEAAGVTFVIATGRKYDDVQPLIKAWDLQCQCILMNGAEYRDEKGNILEQINVDKNKAKQIINMMQQAGIAVEIYTNKGSFTTETKEKALEGATYRIMSFEPGISFEEATKQAKELPYFNRLQYITDIDDFLKSEVEIGKILAFHQDVELVTKLRNNLKTIDGLAVASTFATNIEVNNVKAQKGIILSEVVEKMGIKKEEVIVFGDSFNDYSLFTEFPVSFAMGNAMPEIKEIAKYITDTNDNAGVAKGIYKALEF</sequence>
<comment type="caution">
    <text evidence="1">The sequence shown here is derived from an EMBL/GenBank/DDBJ whole genome shotgun (WGS) entry which is preliminary data.</text>
</comment>
<keyword evidence="2" id="KW-1185">Reference proteome</keyword>
<gene>
    <name evidence="1" type="ORF">rsdtw13_41300</name>
</gene>
<organism evidence="1 2">
    <name type="scientific">Inconstantimicrobium mannanitabidum</name>
    <dbReference type="NCBI Taxonomy" id="1604901"/>
    <lineage>
        <taxon>Bacteria</taxon>
        <taxon>Bacillati</taxon>
        <taxon>Bacillota</taxon>
        <taxon>Clostridia</taxon>
        <taxon>Eubacteriales</taxon>
        <taxon>Clostridiaceae</taxon>
        <taxon>Inconstantimicrobium</taxon>
    </lineage>
</organism>
<evidence type="ECO:0000313" key="2">
    <source>
        <dbReference type="Proteomes" id="UP001058074"/>
    </source>
</evidence>
<proteinExistence type="predicted"/>
<evidence type="ECO:0000313" key="1">
    <source>
        <dbReference type="EMBL" id="GKX68872.1"/>
    </source>
</evidence>
<name>A0ACB5RIH4_9CLOT</name>
<protein>
    <submittedName>
        <fullName evidence="1">Uncharacterized protein</fullName>
    </submittedName>
</protein>
<dbReference type="EMBL" id="BROD01000001">
    <property type="protein sequence ID" value="GKX68872.1"/>
    <property type="molecule type" value="Genomic_DNA"/>
</dbReference>
<dbReference type="Proteomes" id="UP001058074">
    <property type="component" value="Unassembled WGS sequence"/>
</dbReference>
<reference evidence="1" key="1">
    <citation type="journal article" date="2025" name="Int. J. Syst. Evol. Microbiol.">
        <title>Inconstantimicrobium mannanitabidum sp. nov., a novel member of the family Clostridiaceae isolated from anoxic soil under the treatment of reductive soil disinfestation.</title>
        <authorList>
            <person name="Ueki A."/>
            <person name="Tonouchi A."/>
            <person name="Honma S."/>
            <person name="Kaku N."/>
            <person name="Ueki K."/>
        </authorList>
    </citation>
    <scope>NUCLEOTIDE SEQUENCE</scope>
    <source>
        <strain evidence="1">TW13</strain>
    </source>
</reference>
<accession>A0ACB5RIH4</accession>